<protein>
    <submittedName>
        <fullName evidence="2">F-box protein</fullName>
    </submittedName>
</protein>
<feature type="domain" description="F-box" evidence="1">
    <location>
        <begin position="20"/>
        <end position="60"/>
    </location>
</feature>
<dbReference type="STRING" id="3880.A0A072UE31"/>
<dbReference type="PANTHER" id="PTHR32212">
    <property type="entry name" value="CYCLIN-LIKE F-BOX"/>
    <property type="match status" value="1"/>
</dbReference>
<gene>
    <name evidence="2" type="ordered locus">MTR_5g460900</name>
</gene>
<reference evidence="3" key="3">
    <citation type="submission" date="2015-04" db="UniProtKB">
        <authorList>
            <consortium name="EnsemblPlants"/>
        </authorList>
    </citation>
    <scope>IDENTIFICATION</scope>
    <source>
        <strain evidence="3">cv. Jemalong A17</strain>
    </source>
</reference>
<keyword evidence="4" id="KW-1185">Reference proteome</keyword>
<reference evidence="2 4" key="1">
    <citation type="journal article" date="2011" name="Nature">
        <title>The Medicago genome provides insight into the evolution of rhizobial symbioses.</title>
        <authorList>
            <person name="Young N.D."/>
            <person name="Debelle F."/>
            <person name="Oldroyd G.E."/>
            <person name="Geurts R."/>
            <person name="Cannon S.B."/>
            <person name="Udvardi M.K."/>
            <person name="Benedito V.A."/>
            <person name="Mayer K.F."/>
            <person name="Gouzy J."/>
            <person name="Schoof H."/>
            <person name="Van de Peer Y."/>
            <person name="Proost S."/>
            <person name="Cook D.R."/>
            <person name="Meyers B.C."/>
            <person name="Spannagl M."/>
            <person name="Cheung F."/>
            <person name="De Mita S."/>
            <person name="Krishnakumar V."/>
            <person name="Gundlach H."/>
            <person name="Zhou S."/>
            <person name="Mudge J."/>
            <person name="Bharti A.K."/>
            <person name="Murray J.D."/>
            <person name="Naoumkina M.A."/>
            <person name="Rosen B."/>
            <person name="Silverstein K.A."/>
            <person name="Tang H."/>
            <person name="Rombauts S."/>
            <person name="Zhao P.X."/>
            <person name="Zhou P."/>
            <person name="Barbe V."/>
            <person name="Bardou P."/>
            <person name="Bechner M."/>
            <person name="Bellec A."/>
            <person name="Berger A."/>
            <person name="Berges H."/>
            <person name="Bidwell S."/>
            <person name="Bisseling T."/>
            <person name="Choisne N."/>
            <person name="Couloux A."/>
            <person name="Denny R."/>
            <person name="Deshpande S."/>
            <person name="Dai X."/>
            <person name="Doyle J.J."/>
            <person name="Dudez A.M."/>
            <person name="Farmer A.D."/>
            <person name="Fouteau S."/>
            <person name="Franken C."/>
            <person name="Gibelin C."/>
            <person name="Gish J."/>
            <person name="Goldstein S."/>
            <person name="Gonzalez A.J."/>
            <person name="Green P.J."/>
            <person name="Hallab A."/>
            <person name="Hartog M."/>
            <person name="Hua A."/>
            <person name="Humphray S.J."/>
            <person name="Jeong D.H."/>
            <person name="Jing Y."/>
            <person name="Jocker A."/>
            <person name="Kenton S.M."/>
            <person name="Kim D.J."/>
            <person name="Klee K."/>
            <person name="Lai H."/>
            <person name="Lang C."/>
            <person name="Lin S."/>
            <person name="Macmil S.L."/>
            <person name="Magdelenat G."/>
            <person name="Matthews L."/>
            <person name="McCorrison J."/>
            <person name="Monaghan E.L."/>
            <person name="Mun J.H."/>
            <person name="Najar F.Z."/>
            <person name="Nicholson C."/>
            <person name="Noirot C."/>
            <person name="O'Bleness M."/>
            <person name="Paule C.R."/>
            <person name="Poulain J."/>
            <person name="Prion F."/>
            <person name="Qin B."/>
            <person name="Qu C."/>
            <person name="Retzel E.F."/>
            <person name="Riddle C."/>
            <person name="Sallet E."/>
            <person name="Samain S."/>
            <person name="Samson N."/>
            <person name="Sanders I."/>
            <person name="Saurat O."/>
            <person name="Scarpelli C."/>
            <person name="Schiex T."/>
            <person name="Segurens B."/>
            <person name="Severin A.J."/>
            <person name="Sherrier D.J."/>
            <person name="Shi R."/>
            <person name="Sims S."/>
            <person name="Singer S.R."/>
            <person name="Sinharoy S."/>
            <person name="Sterck L."/>
            <person name="Viollet A."/>
            <person name="Wang B.B."/>
            <person name="Wang K."/>
            <person name="Wang M."/>
            <person name="Wang X."/>
            <person name="Warfsmann J."/>
            <person name="Weissenbach J."/>
            <person name="White D.D."/>
            <person name="White J.D."/>
            <person name="Wiley G.B."/>
            <person name="Wincker P."/>
            <person name="Xing Y."/>
            <person name="Yang L."/>
            <person name="Yao Z."/>
            <person name="Ying F."/>
            <person name="Zhai J."/>
            <person name="Zhou L."/>
            <person name="Zuber A."/>
            <person name="Denarie J."/>
            <person name="Dixon R.A."/>
            <person name="May G.D."/>
            <person name="Schwartz D.C."/>
            <person name="Rogers J."/>
            <person name="Quetier F."/>
            <person name="Town C.D."/>
            <person name="Roe B.A."/>
        </authorList>
    </citation>
    <scope>NUCLEOTIDE SEQUENCE [LARGE SCALE GENOMIC DNA]</scope>
    <source>
        <strain evidence="2">A17</strain>
        <strain evidence="3 4">cv. Jemalong A17</strain>
    </source>
</reference>
<dbReference type="EMBL" id="CM001221">
    <property type="protein sequence ID" value="KEH28049.1"/>
    <property type="molecule type" value="Genomic_DNA"/>
</dbReference>
<evidence type="ECO:0000313" key="3">
    <source>
        <dbReference type="EnsemblPlants" id="KEH28049"/>
    </source>
</evidence>
<dbReference type="InterPro" id="IPR036047">
    <property type="entry name" value="F-box-like_dom_sf"/>
</dbReference>
<dbReference type="Proteomes" id="UP000002051">
    <property type="component" value="Chromosome 5"/>
</dbReference>
<sequence length="371" mass="42364">MMKRQRHNHNPNPNPNQDRLSDLSDCLLLHILSFLDTKHAVQTCILSPRWNNLWKHLSSLKLSSIHFPKNLKGFTKFVSHVLSLRNDTTSLLALDFHRSGTMDPRLLKRILKYAFSHNVQQLQVDVKCVNPQFSPSFFSCHTLTTLKLKIDYYYSHQNLFPTSLNLPQITNLSLHRFIFCVGDDGRVNPFSTLNKLNTLVITGCIVRDYLNLCIVNATLANLRIQSGFSMSEMKFQLSTPNLCTFVYRGYDPLQKLCESNINLSSIEHVNLNVEMWVTYIESPLFLLNWLVELGNMKSLSVTSRTLKVLSLVPNLLKVEFPTLYNLKSLKVEMGGSSIPKGLVEFLLQNAPSAKLMGFAEKSGWMILSSER</sequence>
<dbReference type="Pfam" id="PF00646">
    <property type="entry name" value="F-box"/>
    <property type="match status" value="1"/>
</dbReference>
<organism evidence="2 4">
    <name type="scientific">Medicago truncatula</name>
    <name type="common">Barrel medic</name>
    <name type="synonym">Medicago tribuloides</name>
    <dbReference type="NCBI Taxonomy" id="3880"/>
    <lineage>
        <taxon>Eukaryota</taxon>
        <taxon>Viridiplantae</taxon>
        <taxon>Streptophyta</taxon>
        <taxon>Embryophyta</taxon>
        <taxon>Tracheophyta</taxon>
        <taxon>Spermatophyta</taxon>
        <taxon>Magnoliopsida</taxon>
        <taxon>eudicotyledons</taxon>
        <taxon>Gunneridae</taxon>
        <taxon>Pentapetalae</taxon>
        <taxon>rosids</taxon>
        <taxon>fabids</taxon>
        <taxon>Fabales</taxon>
        <taxon>Fabaceae</taxon>
        <taxon>Papilionoideae</taxon>
        <taxon>50 kb inversion clade</taxon>
        <taxon>NPAAA clade</taxon>
        <taxon>Hologalegina</taxon>
        <taxon>IRL clade</taxon>
        <taxon>Trifolieae</taxon>
        <taxon>Medicago</taxon>
    </lineage>
</organism>
<dbReference type="Gene3D" id="1.20.1280.50">
    <property type="match status" value="1"/>
</dbReference>
<dbReference type="EnsemblPlants" id="KEH28049">
    <property type="protein sequence ID" value="KEH28049"/>
    <property type="gene ID" value="MTR_5g460900"/>
</dbReference>
<evidence type="ECO:0000313" key="2">
    <source>
        <dbReference type="EMBL" id="KEH28049.1"/>
    </source>
</evidence>
<dbReference type="InterPro" id="IPR001810">
    <property type="entry name" value="F-box_dom"/>
</dbReference>
<reference evidence="2 4" key="2">
    <citation type="journal article" date="2014" name="BMC Genomics">
        <title>An improved genome release (version Mt4.0) for the model legume Medicago truncatula.</title>
        <authorList>
            <person name="Tang H."/>
            <person name="Krishnakumar V."/>
            <person name="Bidwell S."/>
            <person name="Rosen B."/>
            <person name="Chan A."/>
            <person name="Zhou S."/>
            <person name="Gentzbittel L."/>
            <person name="Childs K.L."/>
            <person name="Yandell M."/>
            <person name="Gundlach H."/>
            <person name="Mayer K.F."/>
            <person name="Schwartz D.C."/>
            <person name="Town C.D."/>
        </authorList>
    </citation>
    <scope>GENOME REANNOTATION</scope>
    <source>
        <strain evidence="2">A17</strain>
        <strain evidence="3 4">cv. Jemalong A17</strain>
    </source>
</reference>
<proteinExistence type="predicted"/>
<dbReference type="SUPFAM" id="SSF81383">
    <property type="entry name" value="F-box domain"/>
    <property type="match status" value="1"/>
</dbReference>
<dbReference type="AlphaFoldDB" id="A0A072UE31"/>
<dbReference type="PANTHER" id="PTHR32212:SF269">
    <property type="entry name" value="F-BOX_RNI_FBD-LIKE DOMAIN PROTEIN"/>
    <property type="match status" value="1"/>
</dbReference>
<accession>A0A072UE31</accession>
<name>A0A072UE31_MEDTR</name>
<evidence type="ECO:0000259" key="1">
    <source>
        <dbReference type="Pfam" id="PF00646"/>
    </source>
</evidence>
<evidence type="ECO:0000313" key="4">
    <source>
        <dbReference type="Proteomes" id="UP000002051"/>
    </source>
</evidence>
<dbReference type="HOGENOM" id="CLU_010721_2_0_1"/>